<feature type="region of interest" description="Disordered" evidence="1">
    <location>
        <begin position="194"/>
        <end position="230"/>
    </location>
</feature>
<organism evidence="2 3">
    <name type="scientific">Paramarasmius palmivorus</name>
    <dbReference type="NCBI Taxonomy" id="297713"/>
    <lineage>
        <taxon>Eukaryota</taxon>
        <taxon>Fungi</taxon>
        <taxon>Dikarya</taxon>
        <taxon>Basidiomycota</taxon>
        <taxon>Agaricomycotina</taxon>
        <taxon>Agaricomycetes</taxon>
        <taxon>Agaricomycetidae</taxon>
        <taxon>Agaricales</taxon>
        <taxon>Marasmiineae</taxon>
        <taxon>Marasmiaceae</taxon>
        <taxon>Paramarasmius</taxon>
    </lineage>
</organism>
<keyword evidence="3" id="KW-1185">Reference proteome</keyword>
<feature type="region of interest" description="Disordered" evidence="1">
    <location>
        <begin position="54"/>
        <end position="81"/>
    </location>
</feature>
<proteinExistence type="predicted"/>
<evidence type="ECO:0000313" key="3">
    <source>
        <dbReference type="Proteomes" id="UP001383192"/>
    </source>
</evidence>
<name>A0AAW0CCH9_9AGAR</name>
<feature type="compositionally biased region" description="Polar residues" evidence="1">
    <location>
        <begin position="135"/>
        <end position="151"/>
    </location>
</feature>
<feature type="region of interest" description="Disordered" evidence="1">
    <location>
        <begin position="135"/>
        <end position="160"/>
    </location>
</feature>
<accession>A0AAW0CCH9</accession>
<feature type="compositionally biased region" description="Polar residues" evidence="1">
    <location>
        <begin position="197"/>
        <end position="214"/>
    </location>
</feature>
<reference evidence="2 3" key="1">
    <citation type="submission" date="2024-01" db="EMBL/GenBank/DDBJ databases">
        <title>A draft genome for a cacao thread blight-causing isolate of Paramarasmius palmivorus.</title>
        <authorList>
            <person name="Baruah I.K."/>
            <person name="Bukari Y."/>
            <person name="Amoako-Attah I."/>
            <person name="Meinhardt L.W."/>
            <person name="Bailey B.A."/>
            <person name="Cohen S.P."/>
        </authorList>
    </citation>
    <scope>NUCLEOTIDE SEQUENCE [LARGE SCALE GENOMIC DNA]</scope>
    <source>
        <strain evidence="2 3">GH-12</strain>
    </source>
</reference>
<evidence type="ECO:0000256" key="1">
    <source>
        <dbReference type="SAM" id="MobiDB-lite"/>
    </source>
</evidence>
<protein>
    <submittedName>
        <fullName evidence="2">Uncharacterized protein</fullName>
    </submittedName>
</protein>
<evidence type="ECO:0000313" key="2">
    <source>
        <dbReference type="EMBL" id="KAK7036464.1"/>
    </source>
</evidence>
<comment type="caution">
    <text evidence="2">The sequence shown here is derived from an EMBL/GenBank/DDBJ whole genome shotgun (WGS) entry which is preliminary data.</text>
</comment>
<dbReference type="EMBL" id="JAYKXP010000051">
    <property type="protein sequence ID" value="KAK7036464.1"/>
    <property type="molecule type" value="Genomic_DNA"/>
</dbReference>
<sequence length="362" mass="39581">MAYAEHSNTASAIRIAFRRRPSFSVGGVSRSKKDVHLPLPLNESQDDTIVSYSNAPSSGSNMVAIPQNDDSSDSAPSPIRNAAPTLIRKNSVSSTASGRSTQIITRGKRAFQRTANWVKDLSEYAALGSSTQSPAILCSHPSSPTDLVSQETEGRHRRNSSARKAFDFLVPPFWKKLPPVLSPTSDSVPLDVIPETPATNEVSRPSTSSITSDATVMMSRPRPSRLRCDSSASQLSMCSTVSTISETSSGSQPMSPIEFTRDEDIIPFNRTYDLEPPSPSTFSFHKGLRNRGSTIRLTPFTRGRSASDASDPYFASEYTPPFVSFCLKDDGCANAEEYDWNGEWSSNDIVEVQQKLRLLRSL</sequence>
<gene>
    <name evidence="2" type="ORF">VNI00_011661</name>
</gene>
<dbReference type="AlphaFoldDB" id="A0AAW0CCH9"/>
<dbReference type="Proteomes" id="UP001383192">
    <property type="component" value="Unassembled WGS sequence"/>
</dbReference>